<accession>A0AAF0J6E7</accession>
<evidence type="ECO:0000313" key="2">
    <source>
        <dbReference type="EMBL" id="WFD25960.1"/>
    </source>
</evidence>
<name>A0AAF0J6E7_9BASI</name>
<organism evidence="2 3">
    <name type="scientific">Malassezia nana</name>
    <dbReference type="NCBI Taxonomy" id="180528"/>
    <lineage>
        <taxon>Eukaryota</taxon>
        <taxon>Fungi</taxon>
        <taxon>Dikarya</taxon>
        <taxon>Basidiomycota</taxon>
        <taxon>Ustilaginomycotina</taxon>
        <taxon>Malasseziomycetes</taxon>
        <taxon>Malasseziales</taxon>
        <taxon>Malasseziaceae</taxon>
        <taxon>Malassezia</taxon>
    </lineage>
</organism>
<protein>
    <submittedName>
        <fullName evidence="2">Uncharacterized protein</fullName>
    </submittedName>
</protein>
<dbReference type="AlphaFoldDB" id="A0AAF0J6E7"/>
<keyword evidence="3" id="KW-1185">Reference proteome</keyword>
<evidence type="ECO:0000256" key="1">
    <source>
        <dbReference type="SAM" id="MobiDB-lite"/>
    </source>
</evidence>
<feature type="region of interest" description="Disordered" evidence="1">
    <location>
        <begin position="351"/>
        <end position="373"/>
    </location>
</feature>
<sequence>MEWAEGLQAITLDDSDDDSRAAKKERRNRRMREALLHARETYTAKIDSDAWFCEGLSLDSVDTMEVNSRTTQRVQAVILFLYYRQEFLQAFTWSCALLRRLSVLGTEKVWQNHGRPIFPVPEASDKASLSTSNSAVARETLDTALRCVLHCDIPLSEAEPLLAAGFQKARLPDADYAALYQDGHVNHALQKACAWTHNPGLCVSLGDACHHLRLYALAVEAYALAAGARGAPWRICVRIVRALDGLVKDTTSSSSQVLGVLARVCATCAIMACPMRDRHGLWQELHTYDSLMDAVHEPVEAKDWDPLAILALPPVLPRETYLVLFYALGRRGDLQDLAQQLVPIMQSPGGSADALAPVEDEPADRASRSVRTL</sequence>
<evidence type="ECO:0000313" key="3">
    <source>
        <dbReference type="Proteomes" id="UP001213623"/>
    </source>
</evidence>
<proteinExistence type="predicted"/>
<dbReference type="EMBL" id="CP119893">
    <property type="protein sequence ID" value="WFD25960.1"/>
    <property type="molecule type" value="Genomic_DNA"/>
</dbReference>
<dbReference type="Proteomes" id="UP001213623">
    <property type="component" value="Chromosome 2"/>
</dbReference>
<reference evidence="2" key="1">
    <citation type="submission" date="2023-03" db="EMBL/GenBank/DDBJ databases">
        <title>Mating type loci evolution in Malassezia.</title>
        <authorList>
            <person name="Coelho M.A."/>
        </authorList>
    </citation>
    <scope>NUCLEOTIDE SEQUENCE</scope>
    <source>
        <strain evidence="2">CBS 9557</strain>
    </source>
</reference>
<gene>
    <name evidence="2" type="ORF">MNAN1_000933</name>
</gene>